<keyword evidence="2 7" id="KW-0813">Transport</keyword>
<dbReference type="EMBL" id="JFHU01000275">
    <property type="protein sequence ID" value="EXX84624.1"/>
    <property type="molecule type" value="Genomic_DNA"/>
</dbReference>
<feature type="non-terminal residue" evidence="9">
    <location>
        <position position="183"/>
    </location>
</feature>
<accession>A0A9W5RYM9</accession>
<sequence length="183" mass="19970">MDNSIRKGWPPLAVIAVFLALWQGAVVWWDIPAYRLPGPVEVVREALQADVRERLWSHTLATGARTLLGLVLGALAGVLLAMLLHLVPGARRALSPMLVLSQNIPVIVLGPLLVIWLGFGELPKIVLILLVCFFPVTLSMMTGLRQGDPKLHNYLAMIGAGKWTVFTKLELPGAVPFLFAGLR</sequence>
<feature type="transmembrane region" description="Helical" evidence="7">
    <location>
        <begin position="125"/>
        <end position="144"/>
    </location>
</feature>
<dbReference type="Gene3D" id="1.10.3720.10">
    <property type="entry name" value="MetI-like"/>
    <property type="match status" value="1"/>
</dbReference>
<dbReference type="CDD" id="cd06261">
    <property type="entry name" value="TM_PBP2"/>
    <property type="match status" value="1"/>
</dbReference>
<evidence type="ECO:0000259" key="8">
    <source>
        <dbReference type="PROSITE" id="PS50928"/>
    </source>
</evidence>
<keyword evidence="10" id="KW-1185">Reference proteome</keyword>
<evidence type="ECO:0000256" key="6">
    <source>
        <dbReference type="ARBA" id="ARBA00023136"/>
    </source>
</evidence>
<dbReference type="GO" id="GO:0005886">
    <property type="term" value="C:plasma membrane"/>
    <property type="evidence" value="ECO:0007669"/>
    <property type="project" value="UniProtKB-SubCell"/>
</dbReference>
<evidence type="ECO:0000256" key="2">
    <source>
        <dbReference type="ARBA" id="ARBA00022448"/>
    </source>
</evidence>
<feature type="transmembrane region" description="Helical" evidence="7">
    <location>
        <begin position="12"/>
        <end position="31"/>
    </location>
</feature>
<comment type="caution">
    <text evidence="9">The sequence shown here is derived from an EMBL/GenBank/DDBJ whole genome shotgun (WGS) entry which is preliminary data.</text>
</comment>
<keyword evidence="3" id="KW-1003">Cell membrane</keyword>
<dbReference type="SUPFAM" id="SSF161098">
    <property type="entry name" value="MetI-like"/>
    <property type="match status" value="1"/>
</dbReference>
<dbReference type="Pfam" id="PF00528">
    <property type="entry name" value="BPD_transp_1"/>
    <property type="match status" value="1"/>
</dbReference>
<evidence type="ECO:0000256" key="4">
    <source>
        <dbReference type="ARBA" id="ARBA00022692"/>
    </source>
</evidence>
<comment type="subcellular location">
    <subcellularLocation>
        <location evidence="1 7">Cell membrane</location>
        <topology evidence="1 7">Multi-pass membrane protein</topology>
    </subcellularLocation>
</comment>
<keyword evidence="6 7" id="KW-0472">Membrane</keyword>
<proteinExistence type="inferred from homology"/>
<comment type="similarity">
    <text evidence="7">Belongs to the binding-protein-dependent transport system permease family.</text>
</comment>
<reference evidence="9 10" key="1">
    <citation type="submission" date="2014-02" db="EMBL/GenBank/DDBJ databases">
        <title>Genome sequence of Paenibacillus darwinianus reveals adaptive mechanisms for survival in Antarctic soils.</title>
        <authorList>
            <person name="Dsouza M."/>
            <person name="Taylor M.W."/>
            <person name="Turner S.J."/>
            <person name="Aislabie J."/>
        </authorList>
    </citation>
    <scope>NUCLEOTIDE SEQUENCE [LARGE SCALE GENOMIC DNA]</scope>
    <source>
        <strain evidence="9 10">CE1</strain>
    </source>
</reference>
<feature type="transmembrane region" description="Helical" evidence="7">
    <location>
        <begin position="99"/>
        <end position="119"/>
    </location>
</feature>
<keyword evidence="4 7" id="KW-0812">Transmembrane</keyword>
<evidence type="ECO:0000313" key="10">
    <source>
        <dbReference type="Proteomes" id="UP000053750"/>
    </source>
</evidence>
<dbReference type="RefSeq" id="WP_036716805.1">
    <property type="nucleotide sequence ID" value="NZ_KK082330.1"/>
</dbReference>
<evidence type="ECO:0000256" key="5">
    <source>
        <dbReference type="ARBA" id="ARBA00022989"/>
    </source>
</evidence>
<dbReference type="AlphaFoldDB" id="A0A9W5RYM9"/>
<feature type="transmembrane region" description="Helical" evidence="7">
    <location>
        <begin position="67"/>
        <end position="87"/>
    </location>
</feature>
<gene>
    <name evidence="9" type="ORF">BG53_10845</name>
</gene>
<dbReference type="PANTHER" id="PTHR30151:SF20">
    <property type="entry name" value="ABC TRANSPORTER PERMEASE PROTEIN HI_0355-RELATED"/>
    <property type="match status" value="1"/>
</dbReference>
<dbReference type="PANTHER" id="PTHR30151">
    <property type="entry name" value="ALKANE SULFONATE ABC TRANSPORTER-RELATED, MEMBRANE SUBUNIT"/>
    <property type="match status" value="1"/>
</dbReference>
<organism evidence="9 10">
    <name type="scientific">Paenibacillus darwinianus</name>
    <dbReference type="NCBI Taxonomy" id="1380763"/>
    <lineage>
        <taxon>Bacteria</taxon>
        <taxon>Bacillati</taxon>
        <taxon>Bacillota</taxon>
        <taxon>Bacilli</taxon>
        <taxon>Bacillales</taxon>
        <taxon>Paenibacillaceae</taxon>
        <taxon>Paenibacillus</taxon>
    </lineage>
</organism>
<feature type="domain" description="ABC transmembrane type-1" evidence="8">
    <location>
        <begin position="55"/>
        <end position="183"/>
    </location>
</feature>
<dbReference type="InterPro" id="IPR035906">
    <property type="entry name" value="MetI-like_sf"/>
</dbReference>
<evidence type="ECO:0000313" key="9">
    <source>
        <dbReference type="EMBL" id="EXX84624.1"/>
    </source>
</evidence>
<evidence type="ECO:0000256" key="7">
    <source>
        <dbReference type="RuleBase" id="RU363032"/>
    </source>
</evidence>
<dbReference type="Proteomes" id="UP000053750">
    <property type="component" value="Unassembled WGS sequence"/>
</dbReference>
<name>A0A9W5RYM9_9BACL</name>
<evidence type="ECO:0000256" key="1">
    <source>
        <dbReference type="ARBA" id="ARBA00004651"/>
    </source>
</evidence>
<evidence type="ECO:0000256" key="3">
    <source>
        <dbReference type="ARBA" id="ARBA00022475"/>
    </source>
</evidence>
<keyword evidence="5 7" id="KW-1133">Transmembrane helix</keyword>
<dbReference type="InterPro" id="IPR000515">
    <property type="entry name" value="MetI-like"/>
</dbReference>
<protein>
    <submittedName>
        <fullName evidence="9">Nitrate ABC transporter permease</fullName>
    </submittedName>
</protein>
<dbReference type="PROSITE" id="PS50928">
    <property type="entry name" value="ABC_TM1"/>
    <property type="match status" value="1"/>
</dbReference>
<dbReference type="GO" id="GO:0055085">
    <property type="term" value="P:transmembrane transport"/>
    <property type="evidence" value="ECO:0007669"/>
    <property type="project" value="InterPro"/>
</dbReference>